<organism evidence="1">
    <name type="scientific">marine sediment metagenome</name>
    <dbReference type="NCBI Taxonomy" id="412755"/>
    <lineage>
        <taxon>unclassified sequences</taxon>
        <taxon>metagenomes</taxon>
        <taxon>ecological metagenomes</taxon>
    </lineage>
</organism>
<proteinExistence type="predicted"/>
<protein>
    <submittedName>
        <fullName evidence="1">Uncharacterized protein</fullName>
    </submittedName>
</protein>
<name>A0A0F9Q338_9ZZZZ</name>
<sequence>MREIVRNRRVKPENLESVKRERHLIKLLSMQKNFYKFLECIKRTIGASLVVTDEGQTGIALHGKIIQGYTSNRFSDKDNLQALINFAGLN</sequence>
<reference evidence="1" key="1">
    <citation type="journal article" date="2015" name="Nature">
        <title>Complex archaea that bridge the gap between prokaryotes and eukaryotes.</title>
        <authorList>
            <person name="Spang A."/>
            <person name="Saw J.H."/>
            <person name="Jorgensen S.L."/>
            <person name="Zaremba-Niedzwiedzka K."/>
            <person name="Martijn J."/>
            <person name="Lind A.E."/>
            <person name="van Eijk R."/>
            <person name="Schleper C."/>
            <person name="Guy L."/>
            <person name="Ettema T.J."/>
        </authorList>
    </citation>
    <scope>NUCLEOTIDE SEQUENCE</scope>
</reference>
<evidence type="ECO:0000313" key="1">
    <source>
        <dbReference type="EMBL" id="KKN07696.1"/>
    </source>
</evidence>
<gene>
    <name evidence="1" type="ORF">LCGC14_1064270</name>
</gene>
<comment type="caution">
    <text evidence="1">The sequence shown here is derived from an EMBL/GenBank/DDBJ whole genome shotgun (WGS) entry which is preliminary data.</text>
</comment>
<accession>A0A0F9Q338</accession>
<dbReference type="AlphaFoldDB" id="A0A0F9Q338"/>
<dbReference type="EMBL" id="LAZR01004539">
    <property type="protein sequence ID" value="KKN07696.1"/>
    <property type="molecule type" value="Genomic_DNA"/>
</dbReference>